<evidence type="ECO:0008006" key="8">
    <source>
        <dbReference type="Google" id="ProtNLM"/>
    </source>
</evidence>
<accession>A0AAU1IB76</accession>
<feature type="domain" description="Tyr recombinase" evidence="5">
    <location>
        <begin position="181"/>
        <end position="338"/>
    </location>
</feature>
<dbReference type="InterPro" id="IPR044068">
    <property type="entry name" value="CB"/>
</dbReference>
<evidence type="ECO:0000256" key="1">
    <source>
        <dbReference type="ARBA" id="ARBA00023125"/>
    </source>
</evidence>
<feature type="domain" description="Core-binding (CB)" evidence="6">
    <location>
        <begin position="71"/>
        <end position="161"/>
    </location>
</feature>
<dbReference type="GO" id="GO:0015074">
    <property type="term" value="P:DNA integration"/>
    <property type="evidence" value="ECO:0007669"/>
    <property type="project" value="InterPro"/>
</dbReference>
<name>A0AAU1IB76_9ACTN</name>
<dbReference type="GO" id="GO:0006310">
    <property type="term" value="P:DNA recombination"/>
    <property type="evidence" value="ECO:0007669"/>
    <property type="project" value="UniProtKB-KW"/>
</dbReference>
<gene>
    <name evidence="7" type="ORF">OG477_42470</name>
</gene>
<protein>
    <recommendedName>
        <fullName evidence="8">Integrase</fullName>
    </recommendedName>
</protein>
<keyword evidence="1 3" id="KW-0238">DNA-binding</keyword>
<dbReference type="Gene3D" id="1.10.443.10">
    <property type="entry name" value="Intergrase catalytic core"/>
    <property type="match status" value="1"/>
</dbReference>
<dbReference type="InterPro" id="IPR002104">
    <property type="entry name" value="Integrase_catalytic"/>
</dbReference>
<evidence type="ECO:0000256" key="2">
    <source>
        <dbReference type="ARBA" id="ARBA00023172"/>
    </source>
</evidence>
<dbReference type="PROSITE" id="PS51898">
    <property type="entry name" value="TYR_RECOMBINASE"/>
    <property type="match status" value="1"/>
</dbReference>
<organism evidence="7">
    <name type="scientific">Streptomyces sp. NBC_00180</name>
    <dbReference type="NCBI Taxonomy" id="2903632"/>
    <lineage>
        <taxon>Bacteria</taxon>
        <taxon>Bacillati</taxon>
        <taxon>Actinomycetota</taxon>
        <taxon>Actinomycetes</taxon>
        <taxon>Kitasatosporales</taxon>
        <taxon>Streptomycetaceae</taxon>
        <taxon>Streptomyces</taxon>
    </lineage>
</organism>
<dbReference type="SUPFAM" id="SSF56349">
    <property type="entry name" value="DNA breaking-rejoining enzymes"/>
    <property type="match status" value="1"/>
</dbReference>
<dbReference type="AlphaFoldDB" id="A0AAU1IB76"/>
<reference evidence="7" key="1">
    <citation type="submission" date="2022-10" db="EMBL/GenBank/DDBJ databases">
        <title>The complete genomes of actinobacterial strains from the NBC collection.</title>
        <authorList>
            <person name="Joergensen T.S."/>
            <person name="Alvarez Arevalo M."/>
            <person name="Sterndorff E.B."/>
            <person name="Faurdal D."/>
            <person name="Vuksanovic O."/>
            <person name="Mourched A.-S."/>
            <person name="Charusanti P."/>
            <person name="Shaw S."/>
            <person name="Blin K."/>
            <person name="Weber T."/>
        </authorList>
    </citation>
    <scope>NUCLEOTIDE SEQUENCE</scope>
    <source>
        <strain evidence="7">NBC 00180</strain>
    </source>
</reference>
<evidence type="ECO:0000259" key="6">
    <source>
        <dbReference type="PROSITE" id="PS51900"/>
    </source>
</evidence>
<evidence type="ECO:0000313" key="7">
    <source>
        <dbReference type="EMBL" id="WTP91523.1"/>
    </source>
</evidence>
<keyword evidence="2" id="KW-0233">DNA recombination</keyword>
<dbReference type="PROSITE" id="PS51900">
    <property type="entry name" value="CB"/>
    <property type="match status" value="1"/>
</dbReference>
<feature type="compositionally biased region" description="Polar residues" evidence="4">
    <location>
        <begin position="1"/>
        <end position="12"/>
    </location>
</feature>
<dbReference type="GO" id="GO:0003677">
    <property type="term" value="F:DNA binding"/>
    <property type="evidence" value="ECO:0007669"/>
    <property type="project" value="UniProtKB-UniRule"/>
</dbReference>
<feature type="region of interest" description="Disordered" evidence="4">
    <location>
        <begin position="1"/>
        <end position="28"/>
    </location>
</feature>
<dbReference type="InterPro" id="IPR011010">
    <property type="entry name" value="DNA_brk_join_enz"/>
</dbReference>
<evidence type="ECO:0000259" key="5">
    <source>
        <dbReference type="PROSITE" id="PS51898"/>
    </source>
</evidence>
<dbReference type="InterPro" id="IPR013762">
    <property type="entry name" value="Integrase-like_cat_sf"/>
</dbReference>
<evidence type="ECO:0000256" key="4">
    <source>
        <dbReference type="SAM" id="MobiDB-lite"/>
    </source>
</evidence>
<proteinExistence type="predicted"/>
<dbReference type="EMBL" id="CP108140">
    <property type="protein sequence ID" value="WTP91523.1"/>
    <property type="molecule type" value="Genomic_DNA"/>
</dbReference>
<evidence type="ECO:0000256" key="3">
    <source>
        <dbReference type="PROSITE-ProRule" id="PRU01248"/>
    </source>
</evidence>
<sequence length="338" mass="38273">MPTSGPFSTSRKISGRPSAVRPATGPRAGFLPGARRRIEELVYGRGWEAEYPRPVWRLRNLGIVHSHTSTITFEKITQSWLRDLAKRWARWRLSGGLGAVRAGVRMVARFSAFLPAGVTGLAQADRALLERYLADLHAAMGGRSTHNAHISNLNTFLRTIRVHRWDETLPGNAAFVPEDYPTPPPLLPRSVAEYVMAQLEDPANLARRQDPARRLITLVLIRCGLRITDAINLPLDPVVHDAEGAPYLRYFNHKMKREALVPIDEELEQQLRDHQRRILEEWPEEVSVLFPRTDANLRGDRPISTSGYRISLAEWLQLCETRDECPGAYTSRRAELAE</sequence>